<keyword evidence="1" id="KW-1133">Transmembrane helix</keyword>
<proteinExistence type="predicted"/>
<feature type="transmembrane region" description="Helical" evidence="1">
    <location>
        <begin position="290"/>
        <end position="309"/>
    </location>
</feature>
<sequence length="427" mass="49044">MRILSLPLFLRSGYGYIFISFTIIYLLLIRYCRTHYYQDPTSYFFDPERGYEPIYTRFRVSQSINYLHHVNETASRATNITAASINKNASLCVGIASIARNDIDYMESTVGSLLVDLTEQEREDMHLTLLIAHTDPSKHPFHSHKWLSAAADTVLTYDLPQKQIDYIKKLEMGKGRPKEKALFDYTYLLKACQDVGTPYVIIIEDDVVAMDGWYHRTVQALEDAARKTRDMGASRYLYLRLFYTQKFLGWNDEEWLAYFLGSLAVVASVGGVLMATLYVPYANRFLRKDIIVVLCLVCTPLCIVLFFAAGRVSMLPISAGVHQMPKFGCCTQAIAYPRERVPDVIDWYDSQQTGDADSLLERYANENKEIRWALTPSLFQHVGIRSSKFEDDGFRRDAKSIWNFQFESNDPMALQIEHEKAVEGLHN</sequence>
<dbReference type="AlphaFoldDB" id="A0AAD4KJL7"/>
<gene>
    <name evidence="2" type="ORF">BGW36DRAFT_346753</name>
</gene>
<comment type="caution">
    <text evidence="2">The sequence shown here is derived from an EMBL/GenBank/DDBJ whole genome shotgun (WGS) entry which is preliminary data.</text>
</comment>
<keyword evidence="1" id="KW-0812">Transmembrane</keyword>
<evidence type="ECO:0008006" key="4">
    <source>
        <dbReference type="Google" id="ProtNLM"/>
    </source>
</evidence>
<name>A0AAD4KJL7_9EURO</name>
<dbReference type="PANTHER" id="PTHR31410:SF1">
    <property type="entry name" value="POST-GPI ATTACHMENT TO PROTEINS FACTOR 4"/>
    <property type="match status" value="1"/>
</dbReference>
<organism evidence="2 3">
    <name type="scientific">Talaromyces proteolyticus</name>
    <dbReference type="NCBI Taxonomy" id="1131652"/>
    <lineage>
        <taxon>Eukaryota</taxon>
        <taxon>Fungi</taxon>
        <taxon>Dikarya</taxon>
        <taxon>Ascomycota</taxon>
        <taxon>Pezizomycotina</taxon>
        <taxon>Eurotiomycetes</taxon>
        <taxon>Eurotiomycetidae</taxon>
        <taxon>Eurotiales</taxon>
        <taxon>Trichocomaceae</taxon>
        <taxon>Talaromyces</taxon>
        <taxon>Talaromyces sect. Bacilispori</taxon>
    </lineage>
</organism>
<protein>
    <recommendedName>
        <fullName evidence="4">Integral membrane protein</fullName>
    </recommendedName>
</protein>
<dbReference type="EMBL" id="JAJTJA010000010">
    <property type="protein sequence ID" value="KAH8692771.1"/>
    <property type="molecule type" value="Genomic_DNA"/>
</dbReference>
<evidence type="ECO:0000313" key="3">
    <source>
        <dbReference type="Proteomes" id="UP001201262"/>
    </source>
</evidence>
<dbReference type="GO" id="GO:0016757">
    <property type="term" value="F:glycosyltransferase activity"/>
    <property type="evidence" value="ECO:0007669"/>
    <property type="project" value="InterPro"/>
</dbReference>
<accession>A0AAD4KJL7</accession>
<feature type="transmembrane region" description="Helical" evidence="1">
    <location>
        <begin position="14"/>
        <end position="32"/>
    </location>
</feature>
<dbReference type="RefSeq" id="XP_046068644.1">
    <property type="nucleotide sequence ID" value="XM_046213224.1"/>
</dbReference>
<dbReference type="CDD" id="cd22189">
    <property type="entry name" value="PGAP4-like_fungal"/>
    <property type="match status" value="1"/>
</dbReference>
<dbReference type="GeneID" id="70243511"/>
<dbReference type="GO" id="GO:0006506">
    <property type="term" value="P:GPI anchor biosynthetic process"/>
    <property type="evidence" value="ECO:0007669"/>
    <property type="project" value="InterPro"/>
</dbReference>
<dbReference type="InterPro" id="IPR029675">
    <property type="entry name" value="PGAP4"/>
</dbReference>
<evidence type="ECO:0000256" key="1">
    <source>
        <dbReference type="SAM" id="Phobius"/>
    </source>
</evidence>
<feature type="transmembrane region" description="Helical" evidence="1">
    <location>
        <begin position="255"/>
        <end position="278"/>
    </location>
</feature>
<dbReference type="Proteomes" id="UP001201262">
    <property type="component" value="Unassembled WGS sequence"/>
</dbReference>
<keyword evidence="3" id="KW-1185">Reference proteome</keyword>
<evidence type="ECO:0000313" key="2">
    <source>
        <dbReference type="EMBL" id="KAH8692771.1"/>
    </source>
</evidence>
<reference evidence="2" key="1">
    <citation type="submission" date="2021-12" db="EMBL/GenBank/DDBJ databases">
        <title>Convergent genome expansion in fungi linked to evolution of root-endophyte symbiosis.</title>
        <authorList>
            <consortium name="DOE Joint Genome Institute"/>
            <person name="Ke Y.-H."/>
            <person name="Bonito G."/>
            <person name="Liao H.-L."/>
            <person name="Looney B."/>
            <person name="Rojas-Flechas A."/>
            <person name="Nash J."/>
            <person name="Hameed K."/>
            <person name="Schadt C."/>
            <person name="Martin F."/>
            <person name="Crous P.W."/>
            <person name="Miettinen O."/>
            <person name="Magnuson J.K."/>
            <person name="Labbe J."/>
            <person name="Jacobson D."/>
            <person name="Doktycz M.J."/>
            <person name="Veneault-Fourrey C."/>
            <person name="Kuo A."/>
            <person name="Mondo S."/>
            <person name="Calhoun S."/>
            <person name="Riley R."/>
            <person name="Ohm R."/>
            <person name="LaButti K."/>
            <person name="Andreopoulos B."/>
            <person name="Pangilinan J."/>
            <person name="Nolan M."/>
            <person name="Tritt A."/>
            <person name="Clum A."/>
            <person name="Lipzen A."/>
            <person name="Daum C."/>
            <person name="Barry K."/>
            <person name="Grigoriev I.V."/>
            <person name="Vilgalys R."/>
        </authorList>
    </citation>
    <scope>NUCLEOTIDE SEQUENCE</scope>
    <source>
        <strain evidence="2">PMI_201</strain>
    </source>
</reference>
<dbReference type="GO" id="GO:0000139">
    <property type="term" value="C:Golgi membrane"/>
    <property type="evidence" value="ECO:0007669"/>
    <property type="project" value="InterPro"/>
</dbReference>
<keyword evidence="1" id="KW-0472">Membrane</keyword>
<dbReference type="PANTHER" id="PTHR31410">
    <property type="entry name" value="TRANSMEMBRANE PROTEIN 246"/>
    <property type="match status" value="1"/>
</dbReference>